<evidence type="ECO:0000313" key="2">
    <source>
        <dbReference type="Proteomes" id="UP000031449"/>
    </source>
</evidence>
<name>A0A0B5ALK4_9BACL</name>
<evidence type="ECO:0008006" key="3">
    <source>
        <dbReference type="Google" id="ProtNLM"/>
    </source>
</evidence>
<dbReference type="Pfam" id="PF10955">
    <property type="entry name" value="Fin"/>
    <property type="match status" value="1"/>
</dbReference>
<dbReference type="OrthoDB" id="2084556at2"/>
<dbReference type="STRING" id="1508404.JMA_00710"/>
<organism evidence="1 2">
    <name type="scientific">Jeotgalibacillus malaysiensis</name>
    <dbReference type="NCBI Taxonomy" id="1508404"/>
    <lineage>
        <taxon>Bacteria</taxon>
        <taxon>Bacillati</taxon>
        <taxon>Bacillota</taxon>
        <taxon>Bacilli</taxon>
        <taxon>Bacillales</taxon>
        <taxon>Caryophanaceae</taxon>
        <taxon>Jeotgalibacillus</taxon>
    </lineage>
</organism>
<evidence type="ECO:0000313" key="1">
    <source>
        <dbReference type="EMBL" id="AJD89388.1"/>
    </source>
</evidence>
<accession>A0A0B5ALK4</accession>
<dbReference type="HOGENOM" id="CLU_184983_0_0_9"/>
<proteinExistence type="predicted"/>
<gene>
    <name evidence="1" type="ORF">JMA_00710</name>
</gene>
<dbReference type="GO" id="GO:0010468">
    <property type="term" value="P:regulation of gene expression"/>
    <property type="evidence" value="ECO:0007669"/>
    <property type="project" value="InterPro"/>
</dbReference>
<dbReference type="BioCyc" id="JESP1508404:G14D9-9256-MONOMER"/>
<dbReference type="KEGG" id="jeo:JMA_00710"/>
<reference evidence="1 2" key="1">
    <citation type="submission" date="2014-08" db="EMBL/GenBank/DDBJ databases">
        <title>Complete genome of a marine bacteria Jeotgalibacillus malaysiensis.</title>
        <authorList>
            <person name="Yaakop A.S."/>
            <person name="Chan K.-G."/>
            <person name="Goh K.M."/>
        </authorList>
    </citation>
    <scope>NUCLEOTIDE SEQUENCE [LARGE SCALE GENOMIC DNA]</scope>
    <source>
        <strain evidence="1 2">D5</strain>
    </source>
</reference>
<dbReference type="InterPro" id="IPR020115">
    <property type="entry name" value="Fin"/>
</dbReference>
<protein>
    <recommendedName>
        <fullName evidence="3">Peptide ABC transporter permease</fullName>
    </recommendedName>
</protein>
<sequence>MAVHYHCRHCRSEIGTIDSPLMDAERLGLHTLSAEERRNMISYTQGHVHIQTICEDCQESLKRNPDFHELDQFIQ</sequence>
<dbReference type="Proteomes" id="UP000031449">
    <property type="component" value="Chromosome"/>
</dbReference>
<dbReference type="AlphaFoldDB" id="A0A0B5ALK4"/>
<keyword evidence="2" id="KW-1185">Reference proteome</keyword>
<dbReference type="EMBL" id="CP009416">
    <property type="protein sequence ID" value="AJD89388.1"/>
    <property type="molecule type" value="Genomic_DNA"/>
</dbReference>